<dbReference type="EMBL" id="FWXZ01000009">
    <property type="protein sequence ID" value="SMC91037.1"/>
    <property type="molecule type" value="Genomic_DNA"/>
</dbReference>
<accession>A0AC61PQG2</accession>
<keyword evidence="2" id="KW-1185">Reference proteome</keyword>
<protein>
    <submittedName>
        <fullName evidence="1">Uncharacterized protein</fullName>
    </submittedName>
</protein>
<organism evidence="1 2">
    <name type="scientific">Aristaeella lactis</name>
    <dbReference type="NCBI Taxonomy" id="3046383"/>
    <lineage>
        <taxon>Bacteria</taxon>
        <taxon>Bacillati</taxon>
        <taxon>Bacillota</taxon>
        <taxon>Clostridia</taxon>
        <taxon>Eubacteriales</taxon>
        <taxon>Aristaeellaceae</taxon>
        <taxon>Aristaeella</taxon>
    </lineage>
</organism>
<gene>
    <name evidence="1" type="ORF">SAMN06297397_3098</name>
</gene>
<evidence type="ECO:0000313" key="1">
    <source>
        <dbReference type="EMBL" id="SMC91037.1"/>
    </source>
</evidence>
<comment type="caution">
    <text evidence="1">The sequence shown here is derived from an EMBL/GenBank/DDBJ whole genome shotgun (WGS) entry which is preliminary data.</text>
</comment>
<dbReference type="Proteomes" id="UP000192328">
    <property type="component" value="Unassembled WGS sequence"/>
</dbReference>
<sequence length="202" mass="22384">MEEKCIRCSSPASYPIRALEVRTLPVRGLGGERKVQALGDEKHSGVCDHCAREQLNLCLDPVRAAKPQLIGFGAVFAAGLLIEAVTFLFLKDNRQVFLLLGIAALICGALGIYDALKKAKDKNASLRSMPEAEALQEAAWDVFLCEAPKKENENDLSYIPIDEKTRARKNGDLMILYHLLPEIAVEAWKRLHPETTEKGENQ</sequence>
<name>A0AC61PQG2_9FIRM</name>
<proteinExistence type="predicted"/>
<reference evidence="1" key="1">
    <citation type="submission" date="2017-04" db="EMBL/GenBank/DDBJ databases">
        <authorList>
            <person name="Varghese N."/>
            <person name="Submissions S."/>
        </authorList>
    </citation>
    <scope>NUCLEOTIDE SEQUENCE</scope>
    <source>
        <strain evidence="1">WTE2008</strain>
    </source>
</reference>
<evidence type="ECO:0000313" key="2">
    <source>
        <dbReference type="Proteomes" id="UP000192328"/>
    </source>
</evidence>